<evidence type="ECO:0000313" key="5">
    <source>
        <dbReference type="EMBL" id="SVC32629.1"/>
    </source>
</evidence>
<dbReference type="PANTHER" id="PTHR12049:SF7">
    <property type="entry name" value="PROTEIN ARGININE METHYLTRANSFERASE NDUFAF7, MITOCHONDRIAL"/>
    <property type="match status" value="1"/>
</dbReference>
<name>A0A382L7M0_9ZZZZ</name>
<accession>A0A382L7M0</accession>
<dbReference type="AlphaFoldDB" id="A0A382L7M0"/>
<evidence type="ECO:0000256" key="4">
    <source>
        <dbReference type="ARBA" id="ARBA00023128"/>
    </source>
</evidence>
<keyword evidence="3" id="KW-0808">Transferase</keyword>
<evidence type="ECO:0000256" key="2">
    <source>
        <dbReference type="ARBA" id="ARBA00022603"/>
    </source>
</evidence>
<dbReference type="GO" id="GO:0005739">
    <property type="term" value="C:mitochondrion"/>
    <property type="evidence" value="ECO:0007669"/>
    <property type="project" value="UniProtKB-SubCell"/>
</dbReference>
<dbReference type="EMBL" id="UINC01085253">
    <property type="protein sequence ID" value="SVC32629.1"/>
    <property type="molecule type" value="Genomic_DNA"/>
</dbReference>
<dbReference type="InterPro" id="IPR029063">
    <property type="entry name" value="SAM-dependent_MTases_sf"/>
</dbReference>
<dbReference type="PANTHER" id="PTHR12049">
    <property type="entry name" value="PROTEIN ARGININE METHYLTRANSFERASE NDUFAF7, MITOCHONDRIAL"/>
    <property type="match status" value="1"/>
</dbReference>
<gene>
    <name evidence="5" type="ORF">METZ01_LOCUS285483</name>
</gene>
<dbReference type="Pfam" id="PF02636">
    <property type="entry name" value="Methyltransf_28"/>
    <property type="match status" value="1"/>
</dbReference>
<comment type="subcellular location">
    <subcellularLocation>
        <location evidence="1">Mitochondrion</location>
    </subcellularLocation>
</comment>
<dbReference type="Gene3D" id="3.40.50.12710">
    <property type="match status" value="1"/>
</dbReference>
<keyword evidence="2" id="KW-0489">Methyltransferase</keyword>
<dbReference type="InterPro" id="IPR038375">
    <property type="entry name" value="NDUFAF7_sf"/>
</dbReference>
<evidence type="ECO:0000256" key="1">
    <source>
        <dbReference type="ARBA" id="ARBA00004173"/>
    </source>
</evidence>
<reference evidence="5" key="1">
    <citation type="submission" date="2018-05" db="EMBL/GenBank/DDBJ databases">
        <authorList>
            <person name="Lanie J.A."/>
            <person name="Ng W.-L."/>
            <person name="Kazmierczak K.M."/>
            <person name="Andrzejewski T.M."/>
            <person name="Davidsen T.M."/>
            <person name="Wayne K.J."/>
            <person name="Tettelin H."/>
            <person name="Glass J.I."/>
            <person name="Rusch D."/>
            <person name="Podicherti R."/>
            <person name="Tsui H.-C.T."/>
            <person name="Winkler M.E."/>
        </authorList>
    </citation>
    <scope>NUCLEOTIDE SEQUENCE</scope>
</reference>
<proteinExistence type="predicted"/>
<protein>
    <recommendedName>
        <fullName evidence="6">Methyltransferase</fullName>
    </recommendedName>
</protein>
<evidence type="ECO:0008006" key="6">
    <source>
        <dbReference type="Google" id="ProtNLM"/>
    </source>
</evidence>
<dbReference type="GO" id="GO:0032259">
    <property type="term" value="P:methylation"/>
    <property type="evidence" value="ECO:0007669"/>
    <property type="project" value="UniProtKB-KW"/>
</dbReference>
<evidence type="ECO:0000256" key="3">
    <source>
        <dbReference type="ARBA" id="ARBA00022679"/>
    </source>
</evidence>
<sequence length="248" mass="28667">MKKLDKVLADRITSKGHISLFEFMKEALIHPKFGFYMKKNIFGSHGNFVTSPEISQMFGELIGIWCLNLWEKMNRPNNFQIIEMGPGLGTLMKDLLRVCNKLSPDFLRATKISLIEKSPKLKKYQMKNLCGININWHTSLSEKIINDPFIIIANEFLDTLPIRQFQFSNNSWNERIIGFSKSKSKFFFALKKIKNLPNTLKSLEIIKKAKEGDIVEFNPDAEKLMDKIGRIMNKNQGYGLIIDYGHTK</sequence>
<keyword evidence="4" id="KW-0496">Mitochondrion</keyword>
<dbReference type="GO" id="GO:0035243">
    <property type="term" value="F:protein-arginine omega-N symmetric methyltransferase activity"/>
    <property type="evidence" value="ECO:0007669"/>
    <property type="project" value="TreeGrafter"/>
</dbReference>
<organism evidence="5">
    <name type="scientific">marine metagenome</name>
    <dbReference type="NCBI Taxonomy" id="408172"/>
    <lineage>
        <taxon>unclassified sequences</taxon>
        <taxon>metagenomes</taxon>
        <taxon>ecological metagenomes</taxon>
    </lineage>
</organism>
<dbReference type="InterPro" id="IPR003788">
    <property type="entry name" value="NDUFAF7"/>
</dbReference>
<dbReference type="SUPFAM" id="SSF53335">
    <property type="entry name" value="S-adenosyl-L-methionine-dependent methyltransferases"/>
    <property type="match status" value="1"/>
</dbReference>
<feature type="non-terminal residue" evidence="5">
    <location>
        <position position="248"/>
    </location>
</feature>